<evidence type="ECO:0000259" key="10">
    <source>
        <dbReference type="Pfam" id="PF00535"/>
    </source>
</evidence>
<dbReference type="GO" id="GO:0016757">
    <property type="term" value="F:glycosyltransferase activity"/>
    <property type="evidence" value="ECO:0007669"/>
    <property type="project" value="UniProtKB-KW"/>
</dbReference>
<name>A0A245ZN75_9SPHN</name>
<dbReference type="InterPro" id="IPR001173">
    <property type="entry name" value="Glyco_trans_2-like"/>
</dbReference>
<dbReference type="InterPro" id="IPR050256">
    <property type="entry name" value="Glycosyltransferase_2"/>
</dbReference>
<organism evidence="11 12">
    <name type="scientific">Sphingomonas dokdonensis</name>
    <dbReference type="NCBI Taxonomy" id="344880"/>
    <lineage>
        <taxon>Bacteria</taxon>
        <taxon>Pseudomonadati</taxon>
        <taxon>Pseudomonadota</taxon>
        <taxon>Alphaproteobacteria</taxon>
        <taxon>Sphingomonadales</taxon>
        <taxon>Sphingomonadaceae</taxon>
        <taxon>Sphingomonas</taxon>
    </lineage>
</organism>
<comment type="subcellular location">
    <subcellularLocation>
        <location evidence="1">Cell membrane</location>
        <topology evidence="1">Multi-pass membrane protein</topology>
    </subcellularLocation>
</comment>
<keyword evidence="7 9" id="KW-0472">Membrane</keyword>
<feature type="transmembrane region" description="Helical" evidence="9">
    <location>
        <begin position="237"/>
        <end position="257"/>
    </location>
</feature>
<protein>
    <recommendedName>
        <fullName evidence="10">Glycosyltransferase 2-like domain-containing protein</fullName>
    </recommendedName>
</protein>
<gene>
    <name evidence="11" type="ORF">SPDO_12050</name>
</gene>
<reference evidence="11 12" key="1">
    <citation type="submission" date="2017-03" db="EMBL/GenBank/DDBJ databases">
        <title>Genome sequence of Sphingomonas dokdonensis DSM 21029.</title>
        <authorList>
            <person name="Poehlein A."/>
            <person name="Wuebbeler J.H."/>
            <person name="Steinbuechel A."/>
            <person name="Daniel R."/>
        </authorList>
    </citation>
    <scope>NUCLEOTIDE SEQUENCE [LARGE SCALE GENOMIC DNA]</scope>
    <source>
        <strain evidence="11 12">DSM 21029</strain>
    </source>
</reference>
<evidence type="ECO:0000256" key="2">
    <source>
        <dbReference type="ARBA" id="ARBA00022475"/>
    </source>
</evidence>
<evidence type="ECO:0000256" key="7">
    <source>
        <dbReference type="ARBA" id="ARBA00023136"/>
    </source>
</evidence>
<dbReference type="GO" id="GO:0005886">
    <property type="term" value="C:plasma membrane"/>
    <property type="evidence" value="ECO:0007669"/>
    <property type="project" value="UniProtKB-SubCell"/>
</dbReference>
<keyword evidence="4" id="KW-0808">Transferase</keyword>
<keyword evidence="5 9" id="KW-0812">Transmembrane</keyword>
<evidence type="ECO:0000256" key="8">
    <source>
        <dbReference type="ARBA" id="ARBA00038152"/>
    </source>
</evidence>
<dbReference type="Pfam" id="PF00535">
    <property type="entry name" value="Glycos_transf_2"/>
    <property type="match status" value="1"/>
</dbReference>
<dbReference type="OrthoDB" id="9807795at2"/>
<feature type="transmembrane region" description="Helical" evidence="9">
    <location>
        <begin position="269"/>
        <end position="290"/>
    </location>
</feature>
<keyword evidence="6 9" id="KW-1133">Transmembrane helix</keyword>
<evidence type="ECO:0000256" key="6">
    <source>
        <dbReference type="ARBA" id="ARBA00022989"/>
    </source>
</evidence>
<keyword evidence="12" id="KW-1185">Reference proteome</keyword>
<dbReference type="FunFam" id="3.90.550.10:FF:000079">
    <property type="entry name" value="Probable glycosyl transferase"/>
    <property type="match status" value="1"/>
</dbReference>
<dbReference type="SUPFAM" id="SSF53448">
    <property type="entry name" value="Nucleotide-diphospho-sugar transferases"/>
    <property type="match status" value="1"/>
</dbReference>
<dbReference type="AlphaFoldDB" id="A0A245ZN75"/>
<dbReference type="PANTHER" id="PTHR48090">
    <property type="entry name" value="UNDECAPRENYL-PHOSPHATE 4-DEOXY-4-FORMAMIDO-L-ARABINOSE TRANSFERASE-RELATED"/>
    <property type="match status" value="1"/>
</dbReference>
<comment type="caution">
    <text evidence="11">The sequence shown here is derived from an EMBL/GenBank/DDBJ whole genome shotgun (WGS) entry which is preliminary data.</text>
</comment>
<evidence type="ECO:0000256" key="9">
    <source>
        <dbReference type="SAM" id="Phobius"/>
    </source>
</evidence>
<keyword evidence="2" id="KW-1003">Cell membrane</keyword>
<dbReference type="CDD" id="cd04187">
    <property type="entry name" value="DPM1_like_bac"/>
    <property type="match status" value="1"/>
</dbReference>
<evidence type="ECO:0000256" key="3">
    <source>
        <dbReference type="ARBA" id="ARBA00022676"/>
    </source>
</evidence>
<dbReference type="Gene3D" id="3.90.550.10">
    <property type="entry name" value="Spore Coat Polysaccharide Biosynthesis Protein SpsA, Chain A"/>
    <property type="match status" value="1"/>
</dbReference>
<comment type="similarity">
    <text evidence="8">Belongs to the glycosyltransferase 2 family. GtrB subfamily.</text>
</comment>
<dbReference type="PANTHER" id="PTHR48090:SF1">
    <property type="entry name" value="PROPHAGE BACTOPRENOL GLUCOSYL TRANSFERASE HOMOLOG"/>
    <property type="match status" value="1"/>
</dbReference>
<proteinExistence type="inferred from homology"/>
<dbReference type="RefSeq" id="WP_088366568.1">
    <property type="nucleotide sequence ID" value="NZ_NBBI01000002.1"/>
</dbReference>
<keyword evidence="3" id="KW-0328">Glycosyltransferase</keyword>
<dbReference type="Proteomes" id="UP000197290">
    <property type="component" value="Unassembled WGS sequence"/>
</dbReference>
<evidence type="ECO:0000256" key="1">
    <source>
        <dbReference type="ARBA" id="ARBA00004651"/>
    </source>
</evidence>
<accession>A0A245ZN75</accession>
<sequence length="338" mass="37118">MHRPALSIVVPCYNEAATLPVLHQRVSAAAKAAVGDDHEIIFINDGSRDASWPIMQQLASADPRVAAINLSRNHGHQLALTAGLDLCSGEQILIIDADLQDPPELVTEMRATMAREGADVVFAVRRKRAGETLFKKATAAAFYRVLDRLTDTPIPLDTGDFRLMTRRALDALLALPEQARFIRGMVAWIGFRQVPFPYDRAERHAGETNYPLSRMLRLAFDAVTGFSTAPLRFASHASVALAGASLLLLVYILWGYFEGDPVQGWTSTMLVVTVLSAVQMFVLGMIGEYIGRLYIESKRRPLYLVADIAGTVHSRATLGFQAAATRVREADLVDDTRA</sequence>
<dbReference type="InterPro" id="IPR029044">
    <property type="entry name" value="Nucleotide-diphossugar_trans"/>
</dbReference>
<feature type="domain" description="Glycosyltransferase 2-like" evidence="10">
    <location>
        <begin position="7"/>
        <end position="172"/>
    </location>
</feature>
<evidence type="ECO:0000313" key="12">
    <source>
        <dbReference type="Proteomes" id="UP000197290"/>
    </source>
</evidence>
<dbReference type="EMBL" id="NBBI01000002">
    <property type="protein sequence ID" value="OWK31198.1"/>
    <property type="molecule type" value="Genomic_DNA"/>
</dbReference>
<evidence type="ECO:0000313" key="11">
    <source>
        <dbReference type="EMBL" id="OWK31198.1"/>
    </source>
</evidence>
<evidence type="ECO:0000256" key="4">
    <source>
        <dbReference type="ARBA" id="ARBA00022679"/>
    </source>
</evidence>
<evidence type="ECO:0000256" key="5">
    <source>
        <dbReference type="ARBA" id="ARBA00022692"/>
    </source>
</evidence>